<dbReference type="EMBL" id="CP001650">
    <property type="protein sequence ID" value="ADF53665.1"/>
    <property type="molecule type" value="Genomic_DNA"/>
</dbReference>
<accession>D5BJ32</accession>
<keyword evidence="2" id="KW-1185">Reference proteome</keyword>
<name>D5BJ32_ZUNPS</name>
<dbReference type="HOGENOM" id="CLU_2526760_0_0_10"/>
<proteinExistence type="predicted"/>
<protein>
    <submittedName>
        <fullName evidence="1">Uncharacterized protein</fullName>
    </submittedName>
</protein>
<organism evidence="1 2">
    <name type="scientific">Zunongwangia profunda (strain DSM 18752 / CCTCC AB 206139 / SM-A87)</name>
    <name type="common">Wangia profunda</name>
    <dbReference type="NCBI Taxonomy" id="655815"/>
    <lineage>
        <taxon>Bacteria</taxon>
        <taxon>Pseudomonadati</taxon>
        <taxon>Bacteroidota</taxon>
        <taxon>Flavobacteriia</taxon>
        <taxon>Flavobacteriales</taxon>
        <taxon>Flavobacteriaceae</taxon>
        <taxon>Zunongwangia</taxon>
    </lineage>
</organism>
<evidence type="ECO:0000313" key="1">
    <source>
        <dbReference type="EMBL" id="ADF53665.1"/>
    </source>
</evidence>
<gene>
    <name evidence="1" type="ordered locus">ZPR_3349</name>
</gene>
<dbReference type="Proteomes" id="UP000001654">
    <property type="component" value="Chromosome"/>
</dbReference>
<evidence type="ECO:0000313" key="2">
    <source>
        <dbReference type="Proteomes" id="UP000001654"/>
    </source>
</evidence>
<reference evidence="1 2" key="1">
    <citation type="journal article" date="2010" name="BMC Genomics">
        <title>The complete genome of Zunongwangia profunda SM-A87 reveals its adaptation to the deep-sea environment and ecological role in sedimentary organic nitrogen degradation.</title>
        <authorList>
            <person name="Qin Q.L."/>
            <person name="Zhang X.Y."/>
            <person name="Wang X.M."/>
            <person name="Liu G.M."/>
            <person name="Chen X.L."/>
            <person name="Xie B.B."/>
            <person name="Dang H.Y."/>
            <person name="Zhou B.C."/>
            <person name="Yu J."/>
            <person name="Zhang Y.Z."/>
        </authorList>
    </citation>
    <scope>NUCLEOTIDE SEQUENCE [LARGE SCALE GENOMIC DNA]</scope>
    <source>
        <strain evidence="2">DSM 18752 / CCTCC AB 206139 / SM-A87</strain>
    </source>
</reference>
<sequence>MFQEYYSLIHLWNIEQYFIRLKKEIMQNLTGIRRMEYNLEINVIELENLNLSFIKNMLRKVSELSFRNILLRHQFELKSVLSDF</sequence>
<dbReference type="KEGG" id="zpr:ZPR_3349"/>
<dbReference type="AlphaFoldDB" id="D5BJ32"/>